<keyword evidence="2" id="KW-0624">Polysaccharide degradation</keyword>
<name>A0A561TLH4_9ACTN</name>
<keyword evidence="1" id="KW-0326">Glycosidase</keyword>
<dbReference type="PANTHER" id="PTHR30383">
    <property type="entry name" value="THIOESTERASE 1/PROTEASE 1/LYSOPHOSPHOLIPASE L1"/>
    <property type="match status" value="1"/>
</dbReference>
<dbReference type="InterPro" id="IPR036116">
    <property type="entry name" value="FN3_sf"/>
</dbReference>
<dbReference type="Gene3D" id="3.40.50.1110">
    <property type="entry name" value="SGNH hydrolase"/>
    <property type="match status" value="1"/>
</dbReference>
<comment type="caution">
    <text evidence="5">The sequence shown here is derived from an EMBL/GenBank/DDBJ whole genome shotgun (WGS) entry which is preliminary data.</text>
</comment>
<keyword evidence="1" id="KW-0378">Hydrolase</keyword>
<accession>A0A561TLH4</accession>
<evidence type="ECO:0000256" key="1">
    <source>
        <dbReference type="ARBA" id="ARBA00023295"/>
    </source>
</evidence>
<gene>
    <name evidence="5" type="ORF">FHX78_114931</name>
</gene>
<dbReference type="SUPFAM" id="SSF49265">
    <property type="entry name" value="Fibronectin type III"/>
    <property type="match status" value="2"/>
</dbReference>
<dbReference type="InterPro" id="IPR013783">
    <property type="entry name" value="Ig-like_fold"/>
</dbReference>
<dbReference type="Proteomes" id="UP000316603">
    <property type="component" value="Unassembled WGS sequence"/>
</dbReference>
<dbReference type="SMART" id="SM00060">
    <property type="entry name" value="FN3"/>
    <property type="match status" value="3"/>
</dbReference>
<sequence length="913" mass="97528">MLTTLIEGTFMRRPGWLTALVLAVTLMTAGMTEPAEAAGEACATAGSNFASQPIAENTAALRMGCARDAGSLRPLANSDTDMVAAIDFNTAQQPDEWQRQMSQMVNTVRADKDKGITLSESFDLQAQKSNVDFYDRQSDVRFDGSIQVVGDSLVIVIPTGEVNASANWWQKMIAIAVGFAVWAVALEVCELSFGPAAPLAVPVCAAVSSGLGGLTGDLLNSYFDGRSLGDADVWKEALAVLAASVAVGLGSAARETLRAWASKGMAWVIEAVGKTARNISARLGSWPTPLEYISNLFTPDFAQSVRLAIERLLQGQRASAWPSTIRVMVVGDSISQGHEGDYTWRYRLWQWFQENNISVDFVGPYHGTFTPDQPSPPKPPLFVGEKPADQGIRVDGGYAAGVAFDSDHYAHWGRQAAQIKGDIRRQVETYKPDLVLLAAGFNDMGWFVSDENGTLDSIETIIDQARAARPGVDFAVATVPHRSKIGGRDDLITKTDNFNRLLANAAPRLSKSISQVEVVDWQKKYSCAPASCPASYDGLHPNAYGEYQLAIAFEQTLHDRYGLGRGPIPFPPENLPVRPTPVPSGLKAESSPQGVTVTWDPVYGAFGYDVRSRVAGQTTWGEGRVNSNRADTTWTVDGIQWEYQVCTVGGDNVKGPWSGTVSAVARPKTAPPPRILASRPIGRDSIELEIAPPDYPTTIDRHEVILFDKDTPGAWLTGTGFRGNRVQIHGLKPGHRYLVAAATWNAAGGGLPALARPVMVGGGTPAAPTGLRVTTVDPTTVELDWNGANSAAGYRLWVSNIKDGGTTPPKADENIIEDTHYGVGFLFPGVWNYEFCVTAINGSLESDKSNCVIPPHPDGSAPTNPGGSALNRSPSARTAAPDAVDIGSLTTLRNPDGTASPVAVGVGVNGGDR</sequence>
<dbReference type="InterPro" id="IPR051532">
    <property type="entry name" value="Ester_Hydrolysis_Enzymes"/>
</dbReference>
<dbReference type="CDD" id="cd00063">
    <property type="entry name" value="FN3"/>
    <property type="match status" value="2"/>
</dbReference>
<organism evidence="5 6">
    <name type="scientific">Streptomyces capillispiralis</name>
    <dbReference type="NCBI Taxonomy" id="68182"/>
    <lineage>
        <taxon>Bacteria</taxon>
        <taxon>Bacillati</taxon>
        <taxon>Actinomycetota</taxon>
        <taxon>Actinomycetes</taxon>
        <taxon>Kitasatosporales</taxon>
        <taxon>Streptomycetaceae</taxon>
        <taxon>Streptomyces</taxon>
    </lineage>
</organism>
<dbReference type="InterPro" id="IPR013830">
    <property type="entry name" value="SGNH_hydro"/>
</dbReference>
<dbReference type="AlphaFoldDB" id="A0A561TLH4"/>
<evidence type="ECO:0000256" key="3">
    <source>
        <dbReference type="SAM" id="MobiDB-lite"/>
    </source>
</evidence>
<keyword evidence="2" id="KW-0119">Carbohydrate metabolism</keyword>
<evidence type="ECO:0000313" key="5">
    <source>
        <dbReference type="EMBL" id="TWF87913.1"/>
    </source>
</evidence>
<dbReference type="PROSITE" id="PS50853">
    <property type="entry name" value="FN3"/>
    <property type="match status" value="1"/>
</dbReference>
<proteinExistence type="predicted"/>
<keyword evidence="6" id="KW-1185">Reference proteome</keyword>
<evidence type="ECO:0000256" key="2">
    <source>
        <dbReference type="ARBA" id="ARBA00023326"/>
    </source>
</evidence>
<protein>
    <submittedName>
        <fullName evidence="5">Lysophospholipase L1-like esterase</fullName>
    </submittedName>
</protein>
<feature type="domain" description="Fibronectin type-III" evidence="4">
    <location>
        <begin position="672"/>
        <end position="763"/>
    </location>
</feature>
<dbReference type="InterPro" id="IPR003961">
    <property type="entry name" value="FN3_dom"/>
</dbReference>
<dbReference type="GO" id="GO:0016798">
    <property type="term" value="F:hydrolase activity, acting on glycosyl bonds"/>
    <property type="evidence" value="ECO:0007669"/>
    <property type="project" value="UniProtKB-KW"/>
</dbReference>
<feature type="compositionally biased region" description="Polar residues" evidence="3">
    <location>
        <begin position="861"/>
        <end position="876"/>
    </location>
</feature>
<dbReference type="GO" id="GO:0004622">
    <property type="term" value="F:phosphatidylcholine lysophospholipase activity"/>
    <property type="evidence" value="ECO:0007669"/>
    <property type="project" value="TreeGrafter"/>
</dbReference>
<dbReference type="SUPFAM" id="SSF52266">
    <property type="entry name" value="SGNH hydrolase"/>
    <property type="match status" value="1"/>
</dbReference>
<dbReference type="InterPro" id="IPR036514">
    <property type="entry name" value="SGNH_hydro_sf"/>
</dbReference>
<reference evidence="5 6" key="1">
    <citation type="submission" date="2019-06" db="EMBL/GenBank/DDBJ databases">
        <title>Sequencing the genomes of 1000 actinobacteria strains.</title>
        <authorList>
            <person name="Klenk H.-P."/>
        </authorList>
    </citation>
    <scope>NUCLEOTIDE SEQUENCE [LARGE SCALE GENOMIC DNA]</scope>
    <source>
        <strain evidence="5 6">DSM 41695</strain>
    </source>
</reference>
<evidence type="ECO:0000313" key="6">
    <source>
        <dbReference type="Proteomes" id="UP000316603"/>
    </source>
</evidence>
<dbReference type="Pfam" id="PF13472">
    <property type="entry name" value="Lipase_GDSL_2"/>
    <property type="match status" value="1"/>
</dbReference>
<evidence type="ECO:0000259" key="4">
    <source>
        <dbReference type="PROSITE" id="PS50853"/>
    </source>
</evidence>
<feature type="region of interest" description="Disordered" evidence="3">
    <location>
        <begin position="853"/>
        <end position="913"/>
    </location>
</feature>
<dbReference type="GO" id="GO:0000272">
    <property type="term" value="P:polysaccharide catabolic process"/>
    <property type="evidence" value="ECO:0007669"/>
    <property type="project" value="UniProtKB-KW"/>
</dbReference>
<dbReference type="PANTHER" id="PTHR30383:SF5">
    <property type="entry name" value="SGNH HYDROLASE-TYPE ESTERASE DOMAIN-CONTAINING PROTEIN"/>
    <property type="match status" value="1"/>
</dbReference>
<dbReference type="Gene3D" id="2.60.40.10">
    <property type="entry name" value="Immunoglobulins"/>
    <property type="match status" value="1"/>
</dbReference>
<dbReference type="EMBL" id="VIWV01000001">
    <property type="protein sequence ID" value="TWF87913.1"/>
    <property type="molecule type" value="Genomic_DNA"/>
</dbReference>
<dbReference type="OrthoDB" id="5168887at2"/>